<protein>
    <submittedName>
        <fullName evidence="2">DNA-directed RNA polymerase subunit alpha</fullName>
        <ecNumber evidence="2">2.7.7.6</ecNumber>
    </submittedName>
</protein>
<keyword evidence="2" id="KW-0804">Transcription</keyword>
<evidence type="ECO:0000259" key="1">
    <source>
        <dbReference type="Pfam" id="PF03118"/>
    </source>
</evidence>
<dbReference type="OrthoDB" id="282897at2"/>
<feature type="domain" description="RNA polymerase alpha subunit C-terminal" evidence="1">
    <location>
        <begin position="13"/>
        <end position="76"/>
    </location>
</feature>
<dbReference type="RefSeq" id="WP_146575560.1">
    <property type="nucleotide sequence ID" value="NZ_SJPH01000012.1"/>
</dbReference>
<sequence>MATRVPLDRVQAESDDMKRRLEMSTAEIGLAVRTTNCLEERGVFTVHDLLHCTREDLLSISNFGEKTLEEVFKALENVGFYRPGYKPVPAVEGGPPMVRRAK</sequence>
<dbReference type="EMBL" id="SJPH01000012">
    <property type="protein sequence ID" value="TWT40239.1"/>
    <property type="molecule type" value="Genomic_DNA"/>
</dbReference>
<keyword evidence="2" id="KW-0240">DNA-directed RNA polymerase</keyword>
<organism evidence="2 3">
    <name type="scientific">Botrimarina hoheduenensis</name>
    <dbReference type="NCBI Taxonomy" id="2528000"/>
    <lineage>
        <taxon>Bacteria</taxon>
        <taxon>Pseudomonadati</taxon>
        <taxon>Planctomycetota</taxon>
        <taxon>Planctomycetia</taxon>
        <taxon>Pirellulales</taxon>
        <taxon>Lacipirellulaceae</taxon>
        <taxon>Botrimarina</taxon>
    </lineage>
</organism>
<reference evidence="2 3" key="1">
    <citation type="submission" date="2019-02" db="EMBL/GenBank/DDBJ databases">
        <title>Deep-cultivation of Planctomycetes and their phenomic and genomic characterization uncovers novel biology.</title>
        <authorList>
            <person name="Wiegand S."/>
            <person name="Jogler M."/>
            <person name="Boedeker C."/>
            <person name="Pinto D."/>
            <person name="Vollmers J."/>
            <person name="Rivas-Marin E."/>
            <person name="Kohn T."/>
            <person name="Peeters S.H."/>
            <person name="Heuer A."/>
            <person name="Rast P."/>
            <person name="Oberbeckmann S."/>
            <person name="Bunk B."/>
            <person name="Jeske O."/>
            <person name="Meyerdierks A."/>
            <person name="Storesund J.E."/>
            <person name="Kallscheuer N."/>
            <person name="Luecker S."/>
            <person name="Lage O.M."/>
            <person name="Pohl T."/>
            <person name="Merkel B.J."/>
            <person name="Hornburger P."/>
            <person name="Mueller R.-W."/>
            <person name="Bruemmer F."/>
            <person name="Labrenz M."/>
            <person name="Spormann A.M."/>
            <person name="Op Den Camp H."/>
            <person name="Overmann J."/>
            <person name="Amann R."/>
            <person name="Jetten M.S.M."/>
            <person name="Mascher T."/>
            <person name="Medema M.H."/>
            <person name="Devos D.P."/>
            <person name="Kaster A.-K."/>
            <person name="Ovreas L."/>
            <person name="Rohde M."/>
            <person name="Galperin M.Y."/>
            <person name="Jogler C."/>
        </authorList>
    </citation>
    <scope>NUCLEOTIDE SEQUENCE [LARGE SCALE GENOMIC DNA]</scope>
    <source>
        <strain evidence="2 3">Pla111</strain>
    </source>
</reference>
<evidence type="ECO:0000313" key="2">
    <source>
        <dbReference type="EMBL" id="TWT40239.1"/>
    </source>
</evidence>
<dbReference type="Pfam" id="PF03118">
    <property type="entry name" value="RNA_pol_A_CTD"/>
    <property type="match status" value="1"/>
</dbReference>
<dbReference type="Proteomes" id="UP000318995">
    <property type="component" value="Unassembled WGS sequence"/>
</dbReference>
<dbReference type="GO" id="GO:0003899">
    <property type="term" value="F:DNA-directed RNA polymerase activity"/>
    <property type="evidence" value="ECO:0007669"/>
    <property type="project" value="UniProtKB-EC"/>
</dbReference>
<keyword evidence="2" id="KW-0808">Transferase</keyword>
<keyword evidence="2" id="KW-0548">Nucleotidyltransferase</keyword>
<dbReference type="GO" id="GO:0006351">
    <property type="term" value="P:DNA-templated transcription"/>
    <property type="evidence" value="ECO:0007669"/>
    <property type="project" value="InterPro"/>
</dbReference>
<comment type="caution">
    <text evidence="2">The sequence shown here is derived from an EMBL/GenBank/DDBJ whole genome shotgun (WGS) entry which is preliminary data.</text>
</comment>
<gene>
    <name evidence="2" type="primary">rpoA_3</name>
    <name evidence="2" type="ORF">Pla111_33710</name>
</gene>
<name>A0A5C5VRH4_9BACT</name>
<proteinExistence type="predicted"/>
<keyword evidence="3" id="KW-1185">Reference proteome</keyword>
<dbReference type="GO" id="GO:0000428">
    <property type="term" value="C:DNA-directed RNA polymerase complex"/>
    <property type="evidence" value="ECO:0007669"/>
    <property type="project" value="UniProtKB-KW"/>
</dbReference>
<dbReference type="Gene3D" id="1.10.150.20">
    <property type="entry name" value="5' to 3' exonuclease, C-terminal subdomain"/>
    <property type="match status" value="1"/>
</dbReference>
<dbReference type="AlphaFoldDB" id="A0A5C5VRH4"/>
<dbReference type="InterPro" id="IPR011260">
    <property type="entry name" value="RNAP_asu_C"/>
</dbReference>
<accession>A0A5C5VRH4</accession>
<dbReference type="GO" id="GO:0003677">
    <property type="term" value="F:DNA binding"/>
    <property type="evidence" value="ECO:0007669"/>
    <property type="project" value="InterPro"/>
</dbReference>
<dbReference type="SUPFAM" id="SSF47789">
    <property type="entry name" value="C-terminal domain of RNA polymerase alpha subunit"/>
    <property type="match status" value="1"/>
</dbReference>
<dbReference type="EC" id="2.7.7.6" evidence="2"/>
<evidence type="ECO:0000313" key="3">
    <source>
        <dbReference type="Proteomes" id="UP000318995"/>
    </source>
</evidence>